<feature type="domain" description="HDOD" evidence="1">
    <location>
        <begin position="9"/>
        <end position="200"/>
    </location>
</feature>
<evidence type="ECO:0000313" key="2">
    <source>
        <dbReference type="EMBL" id="GGC08525.1"/>
    </source>
</evidence>
<dbReference type="EMBL" id="BMIJ01000009">
    <property type="protein sequence ID" value="GGC08525.1"/>
    <property type="molecule type" value="Genomic_DNA"/>
</dbReference>
<name>A0ABQ1KU49_9GAMM</name>
<dbReference type="Pfam" id="PF08668">
    <property type="entry name" value="HDOD"/>
    <property type="match status" value="1"/>
</dbReference>
<organism evidence="2 3">
    <name type="scientific">Marinobacterium zhoushanense</name>
    <dbReference type="NCBI Taxonomy" id="1679163"/>
    <lineage>
        <taxon>Bacteria</taxon>
        <taxon>Pseudomonadati</taxon>
        <taxon>Pseudomonadota</taxon>
        <taxon>Gammaproteobacteria</taxon>
        <taxon>Oceanospirillales</taxon>
        <taxon>Oceanospirillaceae</taxon>
        <taxon>Marinobacterium</taxon>
    </lineage>
</organism>
<dbReference type="PANTHER" id="PTHR33525">
    <property type="match status" value="1"/>
</dbReference>
<dbReference type="PROSITE" id="PS51833">
    <property type="entry name" value="HDOD"/>
    <property type="match status" value="1"/>
</dbReference>
<keyword evidence="3" id="KW-1185">Reference proteome</keyword>
<protein>
    <submittedName>
        <fullName evidence="2">HDOD domain-containing protein</fullName>
    </submittedName>
</protein>
<reference evidence="3" key="1">
    <citation type="journal article" date="2019" name="Int. J. Syst. Evol. Microbiol.">
        <title>The Global Catalogue of Microorganisms (GCM) 10K type strain sequencing project: providing services to taxonomists for standard genome sequencing and annotation.</title>
        <authorList>
            <consortium name="The Broad Institute Genomics Platform"/>
            <consortium name="The Broad Institute Genome Sequencing Center for Infectious Disease"/>
            <person name="Wu L."/>
            <person name="Ma J."/>
        </authorList>
    </citation>
    <scope>NUCLEOTIDE SEQUENCE [LARGE SCALE GENOMIC DNA]</scope>
    <source>
        <strain evidence="3">CGMCC 1.15341</strain>
    </source>
</reference>
<proteinExistence type="predicted"/>
<dbReference type="InterPro" id="IPR013976">
    <property type="entry name" value="HDOD"/>
</dbReference>
<accession>A0ABQ1KU49</accession>
<dbReference type="RefSeq" id="WP_188751413.1">
    <property type="nucleotide sequence ID" value="NZ_BMIJ01000009.1"/>
</dbReference>
<comment type="caution">
    <text evidence="2">The sequence shown here is derived from an EMBL/GenBank/DDBJ whole genome shotgun (WGS) entry which is preliminary data.</text>
</comment>
<sequence>MEQRFSSLIPPQPEILVALAAELKREFPDQKRVAELLKADVALYSTILKAVNSPLYGLAVTVTSIERALSLLGFERIFNLVRLTILRNTLSKTGRLERFWDTAKDVATLSVSISQRLTKLNQDDAYTLGMLHDCGLPLMMQAFTGYREFLKGAGNLDPADFGQQEAKLFGFDHFQVGARMAERWFLPQYVADAIRMQPRIDEALTDRIDIDERSRYLLAVLTLAQDISAEYRYYWRIAPKQELSRLQPALSFLSVYDQDYLNFKDQRLEEMGA</sequence>
<dbReference type="Gene3D" id="1.10.3210.10">
    <property type="entry name" value="Hypothetical protein af1432"/>
    <property type="match status" value="1"/>
</dbReference>
<dbReference type="PANTHER" id="PTHR33525:SF6">
    <property type="entry name" value="HDOD DOMAIN-CONTAINING PROTEIN"/>
    <property type="match status" value="1"/>
</dbReference>
<dbReference type="Proteomes" id="UP000629025">
    <property type="component" value="Unassembled WGS sequence"/>
</dbReference>
<evidence type="ECO:0000313" key="3">
    <source>
        <dbReference type="Proteomes" id="UP000629025"/>
    </source>
</evidence>
<dbReference type="InterPro" id="IPR052340">
    <property type="entry name" value="RNase_Y/CdgJ"/>
</dbReference>
<dbReference type="SUPFAM" id="SSF109604">
    <property type="entry name" value="HD-domain/PDEase-like"/>
    <property type="match status" value="1"/>
</dbReference>
<evidence type="ECO:0000259" key="1">
    <source>
        <dbReference type="PROSITE" id="PS51833"/>
    </source>
</evidence>
<gene>
    <name evidence="2" type="ORF">GCM10011352_38550</name>
</gene>